<reference evidence="5 6" key="1">
    <citation type="journal article" date="2021" name="Nat. Commun.">
        <title>Genetic determinants of endophytism in the Arabidopsis root mycobiome.</title>
        <authorList>
            <person name="Mesny F."/>
            <person name="Miyauchi S."/>
            <person name="Thiergart T."/>
            <person name="Pickel B."/>
            <person name="Atanasova L."/>
            <person name="Karlsson M."/>
            <person name="Huettel B."/>
            <person name="Barry K.W."/>
            <person name="Haridas S."/>
            <person name="Chen C."/>
            <person name="Bauer D."/>
            <person name="Andreopoulos W."/>
            <person name="Pangilinan J."/>
            <person name="LaButti K."/>
            <person name="Riley R."/>
            <person name="Lipzen A."/>
            <person name="Clum A."/>
            <person name="Drula E."/>
            <person name="Henrissat B."/>
            <person name="Kohler A."/>
            <person name="Grigoriev I.V."/>
            <person name="Martin F.M."/>
            <person name="Hacquard S."/>
        </authorList>
    </citation>
    <scope>NUCLEOTIDE SEQUENCE [LARGE SCALE GENOMIC DNA]</scope>
    <source>
        <strain evidence="5 6">MPI-SDFR-AT-0080</strain>
    </source>
</reference>
<dbReference type="SUPFAM" id="SSF47616">
    <property type="entry name" value="GST C-terminal domain-like"/>
    <property type="match status" value="1"/>
</dbReference>
<dbReference type="Pfam" id="PF02798">
    <property type="entry name" value="GST_N"/>
    <property type="match status" value="1"/>
</dbReference>
<dbReference type="InterPro" id="IPR036249">
    <property type="entry name" value="Thioredoxin-like_sf"/>
</dbReference>
<accession>A0ABQ8G3C3</accession>
<keyword evidence="5" id="KW-0648">Protein biosynthesis</keyword>
<evidence type="ECO:0000256" key="2">
    <source>
        <dbReference type="RuleBase" id="RU003494"/>
    </source>
</evidence>
<dbReference type="PROSITE" id="PS50405">
    <property type="entry name" value="GST_CTER"/>
    <property type="match status" value="1"/>
</dbReference>
<dbReference type="Gene3D" id="1.20.1050.10">
    <property type="match status" value="1"/>
</dbReference>
<dbReference type="PANTHER" id="PTHR43986:SF1">
    <property type="entry name" value="ELONGATION FACTOR 1-GAMMA"/>
    <property type="match status" value="1"/>
</dbReference>
<dbReference type="Gene3D" id="3.40.30.10">
    <property type="entry name" value="Glutaredoxin"/>
    <property type="match status" value="1"/>
</dbReference>
<dbReference type="Proteomes" id="UP000774617">
    <property type="component" value="Unassembled WGS sequence"/>
</dbReference>
<dbReference type="Pfam" id="PF00043">
    <property type="entry name" value="GST_C"/>
    <property type="match status" value="1"/>
</dbReference>
<keyword evidence="6" id="KW-1185">Reference proteome</keyword>
<dbReference type="PANTHER" id="PTHR43986">
    <property type="entry name" value="ELONGATION FACTOR 1-GAMMA"/>
    <property type="match status" value="1"/>
</dbReference>
<dbReference type="SFLD" id="SFLDG00358">
    <property type="entry name" value="Main_(cytGST)"/>
    <property type="match status" value="1"/>
</dbReference>
<organism evidence="5 6">
    <name type="scientific">Macrophomina phaseolina</name>
    <dbReference type="NCBI Taxonomy" id="35725"/>
    <lineage>
        <taxon>Eukaryota</taxon>
        <taxon>Fungi</taxon>
        <taxon>Dikarya</taxon>
        <taxon>Ascomycota</taxon>
        <taxon>Pezizomycotina</taxon>
        <taxon>Dothideomycetes</taxon>
        <taxon>Dothideomycetes incertae sedis</taxon>
        <taxon>Botryosphaeriales</taxon>
        <taxon>Botryosphaeriaceae</taxon>
        <taxon>Macrophomina</taxon>
    </lineage>
</organism>
<gene>
    <name evidence="5" type="ORF">B0J12DRAFT_190193</name>
</gene>
<comment type="similarity">
    <text evidence="1 2">Belongs to the GST superfamily.</text>
</comment>
<dbReference type="PROSITE" id="PS50404">
    <property type="entry name" value="GST_NTER"/>
    <property type="match status" value="1"/>
</dbReference>
<dbReference type="InterPro" id="IPR004046">
    <property type="entry name" value="GST_C"/>
</dbReference>
<protein>
    <submittedName>
        <fullName evidence="5">Elongation factor 1-gamma</fullName>
    </submittedName>
</protein>
<comment type="caution">
    <text evidence="5">The sequence shown here is derived from an EMBL/GenBank/DDBJ whole genome shotgun (WGS) entry which is preliminary data.</text>
</comment>
<dbReference type="InterPro" id="IPR004045">
    <property type="entry name" value="Glutathione_S-Trfase_N"/>
</dbReference>
<name>A0ABQ8G3C3_9PEZI</name>
<dbReference type="SFLD" id="SFLDS00019">
    <property type="entry name" value="Glutathione_Transferase_(cytos"/>
    <property type="match status" value="1"/>
</dbReference>
<evidence type="ECO:0000313" key="5">
    <source>
        <dbReference type="EMBL" id="KAH7043763.1"/>
    </source>
</evidence>
<dbReference type="InterPro" id="IPR040079">
    <property type="entry name" value="Glutathione_S-Trfase"/>
</dbReference>
<dbReference type="GO" id="GO:0003746">
    <property type="term" value="F:translation elongation factor activity"/>
    <property type="evidence" value="ECO:0007669"/>
    <property type="project" value="UniProtKB-KW"/>
</dbReference>
<dbReference type="CDD" id="cd03044">
    <property type="entry name" value="GST_N_EF1Bgamma"/>
    <property type="match status" value="1"/>
</dbReference>
<dbReference type="InterPro" id="IPR050802">
    <property type="entry name" value="EF-GSTs"/>
</dbReference>
<feature type="domain" description="GST C-terminal" evidence="4">
    <location>
        <begin position="93"/>
        <end position="225"/>
    </location>
</feature>
<feature type="domain" description="GST N-terminal" evidence="3">
    <location>
        <begin position="2"/>
        <end position="88"/>
    </location>
</feature>
<evidence type="ECO:0000256" key="1">
    <source>
        <dbReference type="ARBA" id="ARBA00007409"/>
    </source>
</evidence>
<dbReference type="EMBL" id="JAGTJR010000022">
    <property type="protein sequence ID" value="KAH7043763.1"/>
    <property type="molecule type" value="Genomic_DNA"/>
</dbReference>
<dbReference type="SUPFAM" id="SSF52833">
    <property type="entry name" value="Thioredoxin-like"/>
    <property type="match status" value="1"/>
</dbReference>
<dbReference type="InterPro" id="IPR010987">
    <property type="entry name" value="Glutathione-S-Trfase_C-like"/>
</dbReference>
<evidence type="ECO:0000259" key="3">
    <source>
        <dbReference type="PROSITE" id="PS50404"/>
    </source>
</evidence>
<dbReference type="InterPro" id="IPR036282">
    <property type="entry name" value="Glutathione-S-Trfase_C_sf"/>
</dbReference>
<evidence type="ECO:0000313" key="6">
    <source>
        <dbReference type="Proteomes" id="UP000774617"/>
    </source>
</evidence>
<sequence>MSFGKLYTYSKAPRATMCLYVAALNRLDVEIVEAWPIKVDPSKGGVGDAYLAKFPTGKVPALERPGGFMLYECIAVTYYLAKQNPATTLLGSSVEDEATVLRWSSFANSELLPPIMAWINPVIGKAPSSPEILNAAAKNCEPMLDVVARALQGGKKFLVGDNLTMADLFVVAALARGYQFVFAKAWADSHPTIHEYYWRIKSDPVYVKVDGEPYVLEEVGDKAPA</sequence>
<proteinExistence type="inferred from homology"/>
<evidence type="ECO:0000259" key="4">
    <source>
        <dbReference type="PROSITE" id="PS50405"/>
    </source>
</evidence>
<keyword evidence="5" id="KW-0251">Elongation factor</keyword>